<name>A0A4U5MG84_STECR</name>
<comment type="similarity">
    <text evidence="2">Belongs to the cytidine and deoxycytidylate deaminase family. ADAT3 subfamily.</text>
</comment>
<dbReference type="Proteomes" id="UP000298663">
    <property type="component" value="Unassembled WGS sequence"/>
</dbReference>
<feature type="domain" description="CMP/dCMP-type deaminase" evidence="3">
    <location>
        <begin position="147"/>
        <end position="266"/>
    </location>
</feature>
<dbReference type="PANTHER" id="PTHR11079:SF156">
    <property type="entry name" value="INACTIVE TRNA-SPECIFIC ADENOSINE DEAMINASE-LIKE PROTEIN 3-RELATED"/>
    <property type="match status" value="1"/>
</dbReference>
<dbReference type="GO" id="GO:0005634">
    <property type="term" value="C:nucleus"/>
    <property type="evidence" value="ECO:0007669"/>
    <property type="project" value="TreeGrafter"/>
</dbReference>
<evidence type="ECO:0000259" key="3">
    <source>
        <dbReference type="PROSITE" id="PS51747"/>
    </source>
</evidence>
<evidence type="ECO:0000256" key="1">
    <source>
        <dbReference type="ARBA" id="ARBA00022694"/>
    </source>
</evidence>
<dbReference type="AlphaFoldDB" id="A0A4U5MG84"/>
<comment type="caution">
    <text evidence="4">The sequence shown here is derived from an EMBL/GenBank/DDBJ whole genome shotgun (WGS) entry which is preliminary data.</text>
</comment>
<evidence type="ECO:0000313" key="4">
    <source>
        <dbReference type="EMBL" id="TKR68270.1"/>
    </source>
</evidence>
<gene>
    <name evidence="4" type="ORF">L596_024271</name>
</gene>
<dbReference type="InterPro" id="IPR016193">
    <property type="entry name" value="Cytidine_deaminase-like"/>
</dbReference>
<proteinExistence type="inferred from homology"/>
<dbReference type="InterPro" id="IPR002125">
    <property type="entry name" value="CMP_dCMP_dom"/>
</dbReference>
<reference evidence="4 5" key="2">
    <citation type="journal article" date="2019" name="G3 (Bethesda)">
        <title>Hybrid Assembly of the Genome of the Entomopathogenic Nematode Steinernema carpocapsae Identifies the X-Chromosome.</title>
        <authorList>
            <person name="Serra L."/>
            <person name="Macchietto M."/>
            <person name="Macias-Munoz A."/>
            <person name="McGill C.J."/>
            <person name="Rodriguez I.M."/>
            <person name="Rodriguez B."/>
            <person name="Murad R."/>
            <person name="Mortazavi A."/>
        </authorList>
    </citation>
    <scope>NUCLEOTIDE SEQUENCE [LARGE SCALE GENOMIC DNA]</scope>
    <source>
        <strain evidence="4 5">ALL</strain>
    </source>
</reference>
<dbReference type="SUPFAM" id="SSF53927">
    <property type="entry name" value="Cytidine deaminase-like"/>
    <property type="match status" value="1"/>
</dbReference>
<sequence>MDLRKRHSEESEIPAKSARKRSFAVEPILAVNVTSELLPLVEFNVYAIVNKRNISKILKVLPALDDAFSHLKRIQGDRILVGPNSSTMEDDKEAEILKKIREVDAEEGAIERRCVPRLKPLTKRQFEWAKQKWPTSFHADKRLESILEGTFFEKDELDRIQRLIMRVEGSEGGLVVDPSVREGDGVVAEGICDPSNPLGHPVMEAVKKLAEKHRNSEDGEQYLATGFDVFLFREPCAMCAMALVHCRASRVFFSELTPKGGAFISSWNLHHEPQINHHYEVYRLRETL</sequence>
<dbReference type="PROSITE" id="PS51747">
    <property type="entry name" value="CYT_DCMP_DEAMINASES_2"/>
    <property type="match status" value="1"/>
</dbReference>
<dbReference type="STRING" id="34508.A0A4U5MG84"/>
<keyword evidence="1" id="KW-0819">tRNA processing</keyword>
<dbReference type="GO" id="GO:0008033">
    <property type="term" value="P:tRNA processing"/>
    <property type="evidence" value="ECO:0007669"/>
    <property type="project" value="UniProtKB-KW"/>
</dbReference>
<dbReference type="GO" id="GO:0005737">
    <property type="term" value="C:cytoplasm"/>
    <property type="evidence" value="ECO:0007669"/>
    <property type="project" value="TreeGrafter"/>
</dbReference>
<dbReference type="Gene3D" id="3.40.140.10">
    <property type="entry name" value="Cytidine Deaminase, domain 2"/>
    <property type="match status" value="1"/>
</dbReference>
<dbReference type="PANTHER" id="PTHR11079">
    <property type="entry name" value="CYTOSINE DEAMINASE FAMILY MEMBER"/>
    <property type="match status" value="1"/>
</dbReference>
<evidence type="ECO:0000313" key="5">
    <source>
        <dbReference type="Proteomes" id="UP000298663"/>
    </source>
</evidence>
<dbReference type="EMBL" id="AZBU02000008">
    <property type="protein sequence ID" value="TKR68270.1"/>
    <property type="molecule type" value="Genomic_DNA"/>
</dbReference>
<dbReference type="OrthoDB" id="3180714at2759"/>
<protein>
    <recommendedName>
        <fullName evidence="3">CMP/dCMP-type deaminase domain-containing protein</fullName>
    </recommendedName>
</protein>
<accession>A0A4U5MG84</accession>
<keyword evidence="5" id="KW-1185">Reference proteome</keyword>
<reference evidence="4 5" key="1">
    <citation type="journal article" date="2015" name="Genome Biol.">
        <title>Comparative genomics of Steinernema reveals deeply conserved gene regulatory networks.</title>
        <authorList>
            <person name="Dillman A.R."/>
            <person name="Macchietto M."/>
            <person name="Porter C.F."/>
            <person name="Rogers A."/>
            <person name="Williams B."/>
            <person name="Antoshechkin I."/>
            <person name="Lee M.M."/>
            <person name="Goodwin Z."/>
            <person name="Lu X."/>
            <person name="Lewis E.E."/>
            <person name="Goodrich-Blair H."/>
            <person name="Stock S.P."/>
            <person name="Adams B.J."/>
            <person name="Sternberg P.W."/>
            <person name="Mortazavi A."/>
        </authorList>
    </citation>
    <scope>NUCLEOTIDE SEQUENCE [LARGE SCALE GENOMIC DNA]</scope>
    <source>
        <strain evidence="4 5">ALL</strain>
    </source>
</reference>
<evidence type="ECO:0000256" key="2">
    <source>
        <dbReference type="ARBA" id="ARBA00038160"/>
    </source>
</evidence>
<organism evidence="4 5">
    <name type="scientific">Steinernema carpocapsae</name>
    <name type="common">Entomopathogenic nematode</name>
    <dbReference type="NCBI Taxonomy" id="34508"/>
    <lineage>
        <taxon>Eukaryota</taxon>
        <taxon>Metazoa</taxon>
        <taxon>Ecdysozoa</taxon>
        <taxon>Nematoda</taxon>
        <taxon>Chromadorea</taxon>
        <taxon>Rhabditida</taxon>
        <taxon>Tylenchina</taxon>
        <taxon>Panagrolaimomorpha</taxon>
        <taxon>Strongyloidoidea</taxon>
        <taxon>Steinernematidae</taxon>
        <taxon>Steinernema</taxon>
    </lineage>
</organism>
<dbReference type="GO" id="GO:0052717">
    <property type="term" value="F:tRNA-specific adenosine-34 deaminase activity"/>
    <property type="evidence" value="ECO:0007669"/>
    <property type="project" value="TreeGrafter"/>
</dbReference>